<proteinExistence type="predicted"/>
<dbReference type="InterPro" id="IPR038876">
    <property type="entry name" value="ENOX"/>
</dbReference>
<feature type="region of interest" description="Disordered" evidence="1">
    <location>
        <begin position="179"/>
        <end position="239"/>
    </location>
</feature>
<name>A0A0B7B5V8_9EUPU</name>
<evidence type="ECO:0000259" key="2">
    <source>
        <dbReference type="Pfam" id="PF23267"/>
    </source>
</evidence>
<dbReference type="GO" id="GO:0009897">
    <property type="term" value="C:external side of plasma membrane"/>
    <property type="evidence" value="ECO:0007669"/>
    <property type="project" value="InterPro"/>
</dbReference>
<dbReference type="GO" id="GO:0016491">
    <property type="term" value="F:oxidoreductase activity"/>
    <property type="evidence" value="ECO:0007669"/>
    <property type="project" value="InterPro"/>
</dbReference>
<dbReference type="PANTHER" id="PTHR16001:SF4">
    <property type="entry name" value="ECTO-NOX DISULFIDE-THIOL EXCHANGER 1-LIKE PROTEIN"/>
    <property type="match status" value="1"/>
</dbReference>
<gene>
    <name evidence="3" type="primary">ORF159248</name>
</gene>
<dbReference type="EMBL" id="HACG01040580">
    <property type="protein sequence ID" value="CEK87445.1"/>
    <property type="molecule type" value="Transcribed_RNA"/>
</dbReference>
<dbReference type="InterPro" id="IPR056611">
    <property type="entry name" value="ENOX1/2_dom"/>
</dbReference>
<evidence type="ECO:0000256" key="1">
    <source>
        <dbReference type="SAM" id="MobiDB-lite"/>
    </source>
</evidence>
<reference evidence="3" key="1">
    <citation type="submission" date="2014-12" db="EMBL/GenBank/DDBJ databases">
        <title>Insight into the proteome of Arion vulgaris.</title>
        <authorList>
            <person name="Aradska J."/>
            <person name="Bulat T."/>
            <person name="Smidak R."/>
            <person name="Sarate P."/>
            <person name="Gangsoo J."/>
            <person name="Sialana F."/>
            <person name="Bilban M."/>
            <person name="Lubec G."/>
        </authorList>
    </citation>
    <scope>NUCLEOTIDE SEQUENCE</scope>
    <source>
        <tissue evidence="3">Skin</tissue>
    </source>
</reference>
<evidence type="ECO:0000313" key="3">
    <source>
        <dbReference type="EMBL" id="CEK87445.1"/>
    </source>
</evidence>
<accession>A0A0B7B5V8</accession>
<protein>
    <recommendedName>
        <fullName evidence="2">Ecto-NOX disulfide-thiol exchanger 1/2 domain-containing protein</fullName>
    </recommendedName>
</protein>
<feature type="compositionally biased region" description="Polar residues" evidence="1">
    <location>
        <begin position="229"/>
        <end position="238"/>
    </location>
</feature>
<feature type="region of interest" description="Disordered" evidence="1">
    <location>
        <begin position="305"/>
        <end position="337"/>
    </location>
</feature>
<organism evidence="3">
    <name type="scientific">Arion vulgaris</name>
    <dbReference type="NCBI Taxonomy" id="1028688"/>
    <lineage>
        <taxon>Eukaryota</taxon>
        <taxon>Metazoa</taxon>
        <taxon>Spiralia</taxon>
        <taxon>Lophotrochozoa</taxon>
        <taxon>Mollusca</taxon>
        <taxon>Gastropoda</taxon>
        <taxon>Heterobranchia</taxon>
        <taxon>Euthyneura</taxon>
        <taxon>Panpulmonata</taxon>
        <taxon>Eupulmonata</taxon>
        <taxon>Stylommatophora</taxon>
        <taxon>Helicina</taxon>
        <taxon>Arionoidea</taxon>
        <taxon>Arionidae</taxon>
        <taxon>Arion</taxon>
    </lineage>
</organism>
<dbReference type="PANTHER" id="PTHR16001">
    <property type="entry name" value="ECTO-NOX DISULFIDE-THIOL EXCHANGER"/>
    <property type="match status" value="1"/>
</dbReference>
<dbReference type="Pfam" id="PF23267">
    <property type="entry name" value="ENOX1"/>
    <property type="match status" value="1"/>
</dbReference>
<dbReference type="AlphaFoldDB" id="A0A0B7B5V8"/>
<feature type="domain" description="Ecto-NOX disulfide-thiol exchanger 1/2" evidence="2">
    <location>
        <begin position="236"/>
        <end position="319"/>
    </location>
</feature>
<dbReference type="GO" id="GO:0007624">
    <property type="term" value="P:ultradian rhythm"/>
    <property type="evidence" value="ECO:0007669"/>
    <property type="project" value="InterPro"/>
</dbReference>
<feature type="compositionally biased region" description="Acidic residues" evidence="1">
    <location>
        <begin position="198"/>
        <end position="210"/>
    </location>
</feature>
<sequence>MKINDSLEKEDTGRIHVDYALARDDQFEFECLQRSMAREMRHIQRLEEERLRPPSPPPVTHYSDHEASLLLEKIKADESFSKASQVLITWLERGECNRRTSTNFYSMVQNVHSHTRRLNNERSAVRDEFERYKIQFHQKVQDVAVQMCQIERVLAASHKQKCWDHFTKAQRKNIDTWQRQAQELRESEEQSTIKPDDTGDDMDFSDDDSDISGPSAGKKRKMAAHSGAHSGNDNVENQNLKEENDALKCQMEGFKNEVDMVRQEGKTEVDEKEKQLRSLQNALQGMQQQLISQRAATLKLEKENQELKSKVDQEKENTEDTDNTTASNSKDELSVTSSGLNLTDKEAKMIGLICCFLHVHPHGATVDYLWSYLRQILNVRVREVEDLLEKIPSLFQQEIVGVGAAIERRWIYAGLNRDLPATSNINNLDAGV</sequence>
<feature type="compositionally biased region" description="Basic and acidic residues" evidence="1">
    <location>
        <begin position="305"/>
        <end position="318"/>
    </location>
</feature>